<dbReference type="GO" id="GO:0007189">
    <property type="term" value="P:adenylate cyclase-activating G protein-coupled receptor signaling pathway"/>
    <property type="evidence" value="ECO:0007669"/>
    <property type="project" value="TreeGrafter"/>
</dbReference>
<dbReference type="InterPro" id="IPR017981">
    <property type="entry name" value="GPCR_2-like_7TM"/>
</dbReference>
<dbReference type="RefSeq" id="XP_016606693.1">
    <property type="nucleotide sequence ID" value="XM_016754549.1"/>
</dbReference>
<keyword evidence="4 10" id="KW-1133">Transmembrane helix</keyword>
<feature type="compositionally biased region" description="Polar residues" evidence="9">
    <location>
        <begin position="360"/>
        <end position="372"/>
    </location>
</feature>
<dbReference type="Pfam" id="PF05462">
    <property type="entry name" value="Dicty_CAR"/>
    <property type="match status" value="1"/>
</dbReference>
<dbReference type="Proteomes" id="UP000053201">
    <property type="component" value="Unassembled WGS sequence"/>
</dbReference>
<evidence type="ECO:0000256" key="2">
    <source>
        <dbReference type="ARBA" id="ARBA00008077"/>
    </source>
</evidence>
<keyword evidence="6 10" id="KW-0472">Membrane</keyword>
<comment type="similarity">
    <text evidence="2">Belongs to the G-protein coupled receptor Fz/Smo family.</text>
</comment>
<sequence>MSTTTPPPVSPPPFASAELQSIQVAVRVASCLSILGSCSILGTYLLASRFKSITNRLVFYMSVADLVASIMLSLGSFPIEHGSEAFCSAQGFIIQTYIQASMVWTLVMSMSIVFAVCKHRPLRDFMRYEKYFHAAAWGLPLISSIVLQLLREDDKGPVFAPSVFWCWIGGKYTSYRMIFFYGPLWTVFIINVLGYMTIGWIVWRGNRRLTSSLEVPFNRRGISIPSQRTSAAIKRYILKTSFYLLAFFINWLIPTVNRIQNMADPTYPIYGLFILHAVSAPLQGFLNSVVYFWATPRFLRFCRRSGRLNKPRRQDRTPRSVNVLTMATALTGQIYDPAQPDKVNHTEAWVKSLPVAKTLTQDSESASSTVTMKTDDSSTSKPGSKMKPRDEKVLFKHAPATPPLPSALMNKYRPRSTERSPSVNHNHVSRRATIALESETADRPSSDWAEIVDALCEGLEGTHEEESIHEEIKV</sequence>
<dbReference type="VEuPathDB" id="FungiDB:SPPG_06335"/>
<evidence type="ECO:0000313" key="14">
    <source>
        <dbReference type="Proteomes" id="UP000053201"/>
    </source>
</evidence>
<feature type="transmembrane region" description="Helical" evidence="10">
    <location>
        <begin position="178"/>
        <end position="203"/>
    </location>
</feature>
<feature type="transmembrane region" description="Helical" evidence="10">
    <location>
        <begin position="97"/>
        <end position="119"/>
    </location>
</feature>
<feature type="domain" description="G-protein coupled receptors family 2 profile 2" evidence="11">
    <location>
        <begin position="22"/>
        <end position="295"/>
    </location>
</feature>
<dbReference type="InterPro" id="IPR022340">
    <property type="entry name" value="GPCR_GCR1_put"/>
</dbReference>
<evidence type="ECO:0000256" key="1">
    <source>
        <dbReference type="ARBA" id="ARBA00004141"/>
    </source>
</evidence>
<gene>
    <name evidence="13" type="ORF">SPPG_06335</name>
</gene>
<dbReference type="PANTHER" id="PTHR23112">
    <property type="entry name" value="G PROTEIN-COUPLED RECEPTOR 157-RELATED"/>
    <property type="match status" value="1"/>
</dbReference>
<feature type="region of interest" description="Disordered" evidence="9">
    <location>
        <begin position="360"/>
        <end position="427"/>
    </location>
</feature>
<dbReference type="PRINTS" id="PR02000">
    <property type="entry name" value="GCR1PLANT"/>
</dbReference>
<protein>
    <recommendedName>
        <fullName evidence="15">G-protein coupled receptors family 2 profile 2 domain-containing protein</fullName>
    </recommendedName>
</protein>
<dbReference type="OrthoDB" id="2122879at2759"/>
<dbReference type="InterPro" id="IPR000539">
    <property type="entry name" value="Frizzled/Smoothened_7TM"/>
</dbReference>
<evidence type="ECO:0000256" key="10">
    <source>
        <dbReference type="SAM" id="Phobius"/>
    </source>
</evidence>
<dbReference type="Gene3D" id="1.20.1070.10">
    <property type="entry name" value="Rhodopsin 7-helix transmembrane proteins"/>
    <property type="match status" value="1"/>
</dbReference>
<evidence type="ECO:0000259" key="11">
    <source>
        <dbReference type="PROSITE" id="PS50261"/>
    </source>
</evidence>
<dbReference type="SUPFAM" id="SSF81321">
    <property type="entry name" value="Family A G protein-coupled receptor-like"/>
    <property type="match status" value="1"/>
</dbReference>
<dbReference type="OMA" id="RMEIPYL"/>
<dbReference type="EMBL" id="KQ257460">
    <property type="protein sequence ID" value="KNC98653.1"/>
    <property type="molecule type" value="Genomic_DNA"/>
</dbReference>
<dbReference type="SMART" id="SM01330">
    <property type="entry name" value="Frizzled"/>
    <property type="match status" value="1"/>
</dbReference>
<keyword evidence="5" id="KW-0297">G-protein coupled receptor</keyword>
<comment type="subcellular location">
    <subcellularLocation>
        <location evidence="1">Membrane</location>
        <topology evidence="1">Multi-pass membrane protein</topology>
    </subcellularLocation>
</comment>
<dbReference type="PROSITE" id="PS50261">
    <property type="entry name" value="G_PROTEIN_RECEP_F2_4"/>
    <property type="match status" value="1"/>
</dbReference>
<dbReference type="GeneID" id="27689651"/>
<keyword evidence="8" id="KW-0807">Transducer</keyword>
<dbReference type="PRINTS" id="PR02001">
    <property type="entry name" value="GCR1CAMPR"/>
</dbReference>
<dbReference type="GO" id="GO:0004930">
    <property type="term" value="F:G protein-coupled receptor activity"/>
    <property type="evidence" value="ECO:0007669"/>
    <property type="project" value="UniProtKB-KW"/>
</dbReference>
<dbReference type="GO" id="GO:0005886">
    <property type="term" value="C:plasma membrane"/>
    <property type="evidence" value="ECO:0007669"/>
    <property type="project" value="TreeGrafter"/>
</dbReference>
<dbReference type="eggNOG" id="ENOG502QWAA">
    <property type="taxonomic scope" value="Eukaryota"/>
</dbReference>
<dbReference type="InterPro" id="IPR017452">
    <property type="entry name" value="GPCR_Rhodpsn_7TM"/>
</dbReference>
<feature type="transmembrane region" description="Helical" evidence="10">
    <location>
        <begin position="131"/>
        <end position="150"/>
    </location>
</feature>
<dbReference type="AlphaFoldDB" id="A0A0L0HD68"/>
<evidence type="ECO:0000259" key="12">
    <source>
        <dbReference type="PROSITE" id="PS50262"/>
    </source>
</evidence>
<proteinExistence type="inferred from homology"/>
<evidence type="ECO:0000256" key="8">
    <source>
        <dbReference type="ARBA" id="ARBA00023224"/>
    </source>
</evidence>
<evidence type="ECO:0000256" key="6">
    <source>
        <dbReference type="ARBA" id="ARBA00023136"/>
    </source>
</evidence>
<evidence type="ECO:0008006" key="15">
    <source>
        <dbReference type="Google" id="ProtNLM"/>
    </source>
</evidence>
<accession>A0A0L0HD68</accession>
<feature type="transmembrane region" description="Helical" evidence="10">
    <location>
        <begin position="273"/>
        <end position="294"/>
    </location>
</feature>
<name>A0A0L0HD68_SPIPD</name>
<feature type="transmembrane region" description="Helical" evidence="10">
    <location>
        <begin position="24"/>
        <end position="46"/>
    </location>
</feature>
<organism evidence="13 14">
    <name type="scientific">Spizellomyces punctatus (strain DAOM BR117)</name>
    <dbReference type="NCBI Taxonomy" id="645134"/>
    <lineage>
        <taxon>Eukaryota</taxon>
        <taxon>Fungi</taxon>
        <taxon>Fungi incertae sedis</taxon>
        <taxon>Chytridiomycota</taxon>
        <taxon>Chytridiomycota incertae sedis</taxon>
        <taxon>Chytridiomycetes</taxon>
        <taxon>Spizellomycetales</taxon>
        <taxon>Spizellomycetaceae</taxon>
        <taxon>Spizellomyces</taxon>
    </lineage>
</organism>
<dbReference type="InterPro" id="IPR022343">
    <property type="entry name" value="GCR1-cAMP_receptor"/>
</dbReference>
<keyword evidence="14" id="KW-1185">Reference proteome</keyword>
<dbReference type="GO" id="GO:0007166">
    <property type="term" value="P:cell surface receptor signaling pathway"/>
    <property type="evidence" value="ECO:0007669"/>
    <property type="project" value="InterPro"/>
</dbReference>
<keyword evidence="3 10" id="KW-0812">Transmembrane</keyword>
<evidence type="ECO:0000313" key="13">
    <source>
        <dbReference type="EMBL" id="KNC98653.1"/>
    </source>
</evidence>
<dbReference type="STRING" id="645134.A0A0L0HD68"/>
<reference evidence="13 14" key="1">
    <citation type="submission" date="2009-08" db="EMBL/GenBank/DDBJ databases">
        <title>The Genome Sequence of Spizellomyces punctatus strain DAOM BR117.</title>
        <authorList>
            <consortium name="The Broad Institute Genome Sequencing Platform"/>
            <person name="Russ C."/>
            <person name="Cuomo C."/>
            <person name="Shea T."/>
            <person name="Young S.K."/>
            <person name="Zeng Q."/>
            <person name="Koehrsen M."/>
            <person name="Haas B."/>
            <person name="Borodovsky M."/>
            <person name="Guigo R."/>
            <person name="Alvarado L."/>
            <person name="Berlin A."/>
            <person name="Bochicchio J."/>
            <person name="Borenstein D."/>
            <person name="Chapman S."/>
            <person name="Chen Z."/>
            <person name="Engels R."/>
            <person name="Freedman E."/>
            <person name="Gellesch M."/>
            <person name="Goldberg J."/>
            <person name="Griggs A."/>
            <person name="Gujja S."/>
            <person name="Heiman D."/>
            <person name="Hepburn T."/>
            <person name="Howarth C."/>
            <person name="Jen D."/>
            <person name="Larson L."/>
            <person name="Lewis B."/>
            <person name="Mehta T."/>
            <person name="Park D."/>
            <person name="Pearson M."/>
            <person name="Roberts A."/>
            <person name="Saif S."/>
            <person name="Shenoy N."/>
            <person name="Sisk P."/>
            <person name="Stolte C."/>
            <person name="Sykes S."/>
            <person name="Thomson T."/>
            <person name="Walk T."/>
            <person name="White J."/>
            <person name="Yandava C."/>
            <person name="Burger G."/>
            <person name="Gray M.W."/>
            <person name="Holland P.W.H."/>
            <person name="King N."/>
            <person name="Lang F.B.F."/>
            <person name="Roger A.J."/>
            <person name="Ruiz-Trillo I."/>
            <person name="Lander E."/>
            <person name="Nusbaum C."/>
        </authorList>
    </citation>
    <scope>NUCLEOTIDE SEQUENCE [LARGE SCALE GENOMIC DNA]</scope>
    <source>
        <strain evidence="13 14">DAOM BR117</strain>
    </source>
</reference>
<evidence type="ECO:0000256" key="5">
    <source>
        <dbReference type="ARBA" id="ARBA00023040"/>
    </source>
</evidence>
<evidence type="ECO:0000256" key="7">
    <source>
        <dbReference type="ARBA" id="ARBA00023170"/>
    </source>
</evidence>
<dbReference type="InParanoid" id="A0A0L0HD68"/>
<evidence type="ECO:0000256" key="9">
    <source>
        <dbReference type="SAM" id="MobiDB-lite"/>
    </source>
</evidence>
<evidence type="ECO:0000256" key="3">
    <source>
        <dbReference type="ARBA" id="ARBA00022692"/>
    </source>
</evidence>
<evidence type="ECO:0000256" key="4">
    <source>
        <dbReference type="ARBA" id="ARBA00022989"/>
    </source>
</evidence>
<feature type="transmembrane region" description="Helical" evidence="10">
    <location>
        <begin position="236"/>
        <end position="253"/>
    </location>
</feature>
<feature type="domain" description="G-protein coupled receptors family 1 profile" evidence="12">
    <location>
        <begin position="36"/>
        <end position="291"/>
    </location>
</feature>
<feature type="transmembrane region" description="Helical" evidence="10">
    <location>
        <begin position="58"/>
        <end position="77"/>
    </location>
</feature>
<dbReference type="PANTHER" id="PTHR23112:SF0">
    <property type="entry name" value="TRANSMEMBRANE PROTEIN 116"/>
    <property type="match status" value="1"/>
</dbReference>
<dbReference type="PROSITE" id="PS50262">
    <property type="entry name" value="G_PROTEIN_RECEP_F1_2"/>
    <property type="match status" value="1"/>
</dbReference>
<keyword evidence="7" id="KW-0675">Receptor</keyword>